<name>A0A485LTB9_9STRA</name>
<evidence type="ECO:0000313" key="3">
    <source>
        <dbReference type="Proteomes" id="UP000332933"/>
    </source>
</evidence>
<evidence type="ECO:0000313" key="2">
    <source>
        <dbReference type="EMBL" id="VFU02077.1"/>
    </source>
</evidence>
<dbReference type="InterPro" id="IPR011333">
    <property type="entry name" value="SKP1/BTB/POZ_sf"/>
</dbReference>
<proteinExistence type="predicted"/>
<reference evidence="2 3" key="1">
    <citation type="submission" date="2019-03" db="EMBL/GenBank/DDBJ databases">
        <authorList>
            <person name="Gaulin E."/>
            <person name="Dumas B."/>
        </authorList>
    </citation>
    <scope>NUCLEOTIDE SEQUENCE [LARGE SCALE GENOMIC DNA]</scope>
    <source>
        <strain evidence="2">CBS 568.67</strain>
    </source>
</reference>
<sequence>MLGSSHWKPNDGDAFVLDLHGPTFDRVLIFLRTGKLWIGDLSPCDQEQLQTSLEYLQLTNAPLAWTWDATVCSYPSSLSNNKMTVTSKPDDEYIVIVMGSYPGTSFRVRVEGFDYDTRVGLCPRTPAFNVDKRWKNKGYFFSWMMA</sequence>
<keyword evidence="3" id="KW-1185">Reference proteome</keyword>
<accession>A0A485LTB9</accession>
<dbReference type="Proteomes" id="UP000332933">
    <property type="component" value="Unassembled WGS sequence"/>
</dbReference>
<reference evidence="1" key="2">
    <citation type="submission" date="2019-06" db="EMBL/GenBank/DDBJ databases">
        <title>Genomics analysis of Aphanomyces spp. identifies a new class of oomycete effector associated with host adaptation.</title>
        <authorList>
            <person name="Gaulin E."/>
        </authorList>
    </citation>
    <scope>NUCLEOTIDE SEQUENCE</scope>
    <source>
        <strain evidence="1">CBS 578.67</strain>
    </source>
</reference>
<evidence type="ECO:0000313" key="1">
    <source>
        <dbReference type="EMBL" id="KAF0682408.1"/>
    </source>
</evidence>
<dbReference type="EMBL" id="VJMH01007537">
    <property type="protein sequence ID" value="KAF0682408.1"/>
    <property type="molecule type" value="Genomic_DNA"/>
</dbReference>
<dbReference type="AlphaFoldDB" id="A0A485LTB9"/>
<organism evidence="2 3">
    <name type="scientific">Aphanomyces stellatus</name>
    <dbReference type="NCBI Taxonomy" id="120398"/>
    <lineage>
        <taxon>Eukaryota</taxon>
        <taxon>Sar</taxon>
        <taxon>Stramenopiles</taxon>
        <taxon>Oomycota</taxon>
        <taxon>Saprolegniomycetes</taxon>
        <taxon>Saprolegniales</taxon>
        <taxon>Verrucalvaceae</taxon>
        <taxon>Aphanomyces</taxon>
    </lineage>
</organism>
<dbReference type="EMBL" id="CAADRA010007563">
    <property type="protein sequence ID" value="VFU02077.1"/>
    <property type="molecule type" value="Genomic_DNA"/>
</dbReference>
<dbReference type="OrthoDB" id="79642at2759"/>
<protein>
    <submittedName>
        <fullName evidence="2">Aste57867_25454 protein</fullName>
    </submittedName>
</protein>
<gene>
    <name evidence="2" type="primary">Aste57867_25454</name>
    <name evidence="1" type="ORF">As57867_025375</name>
    <name evidence="2" type="ORF">ASTE57867_25454</name>
</gene>
<dbReference type="SUPFAM" id="SSF54695">
    <property type="entry name" value="POZ domain"/>
    <property type="match status" value="1"/>
</dbReference>